<dbReference type="PANTHER" id="PTHR42879">
    <property type="entry name" value="3-OXOACYL-(ACYL-CARRIER-PROTEIN) REDUCTASE"/>
    <property type="match status" value="1"/>
</dbReference>
<dbReference type="PRINTS" id="PR00080">
    <property type="entry name" value="SDRFAMILY"/>
</dbReference>
<comment type="similarity">
    <text evidence="1">Belongs to the short-chain dehydrogenases/reductases (SDR) family.</text>
</comment>
<organism evidence="2 3">
    <name type="scientific">Thermus thermamylovorans</name>
    <dbReference type="NCBI Taxonomy" id="2509362"/>
    <lineage>
        <taxon>Bacteria</taxon>
        <taxon>Thermotogati</taxon>
        <taxon>Deinococcota</taxon>
        <taxon>Deinococci</taxon>
        <taxon>Thermales</taxon>
        <taxon>Thermaceae</taxon>
        <taxon>Thermus</taxon>
    </lineage>
</organism>
<dbReference type="PRINTS" id="PR00081">
    <property type="entry name" value="GDHRDH"/>
</dbReference>
<keyword evidence="3" id="KW-1185">Reference proteome</keyword>
<dbReference type="EMBL" id="SIJL01000011">
    <property type="protein sequence ID" value="TBH17492.1"/>
    <property type="molecule type" value="Genomic_DNA"/>
</dbReference>
<dbReference type="AlphaFoldDB" id="A0A4Q9B0B3"/>
<gene>
    <name evidence="2" type="ORF">ETP66_08880</name>
</gene>
<sequence>MGAFKGVGALVTGGASGIGRAVALALAREGARVAVADLNGEGAARVAEAARALEAEALPISMDVRLKESVVKGVEAALRAFGELEVLVNAAGVDRIAPFLETEEPLWEEILAVNFKGVLHVCRQVLPQMVARGRGAIVNVASDAGRVGSSGEAVYSGAKGAVIAFTKALAREVARYGVRVNAVAPGLTDTPLLHALRQGHEGLFEAMVRATPMRRLAQPEEVAEAVLFLASAKAGFITGQTLSVSGGLTMC</sequence>
<accession>A0A4Q9B0B3</accession>
<evidence type="ECO:0000256" key="1">
    <source>
        <dbReference type="ARBA" id="ARBA00006484"/>
    </source>
</evidence>
<dbReference type="InterPro" id="IPR036291">
    <property type="entry name" value="NAD(P)-bd_dom_sf"/>
</dbReference>
<dbReference type="InterPro" id="IPR020904">
    <property type="entry name" value="Sc_DH/Rdtase_CS"/>
</dbReference>
<dbReference type="Gene3D" id="3.40.50.720">
    <property type="entry name" value="NAD(P)-binding Rossmann-like Domain"/>
    <property type="match status" value="1"/>
</dbReference>
<dbReference type="EC" id="1.1.1.47" evidence="2"/>
<dbReference type="NCBIfam" id="NF005559">
    <property type="entry name" value="PRK07231.1"/>
    <property type="match status" value="1"/>
</dbReference>
<dbReference type="PROSITE" id="PS00061">
    <property type="entry name" value="ADH_SHORT"/>
    <property type="match status" value="1"/>
</dbReference>
<protein>
    <submittedName>
        <fullName evidence="2">Glucose 1-dehydrogenase</fullName>
        <ecNumber evidence="2">1.1.1.47</ecNumber>
    </submittedName>
</protein>
<dbReference type="SUPFAM" id="SSF51735">
    <property type="entry name" value="NAD(P)-binding Rossmann-fold domains"/>
    <property type="match status" value="1"/>
</dbReference>
<evidence type="ECO:0000313" key="2">
    <source>
        <dbReference type="EMBL" id="TBH17492.1"/>
    </source>
</evidence>
<dbReference type="InterPro" id="IPR002347">
    <property type="entry name" value="SDR_fam"/>
</dbReference>
<comment type="caution">
    <text evidence="2">The sequence shown here is derived from an EMBL/GenBank/DDBJ whole genome shotgun (WGS) entry which is preliminary data.</text>
</comment>
<dbReference type="GO" id="GO:0032787">
    <property type="term" value="P:monocarboxylic acid metabolic process"/>
    <property type="evidence" value="ECO:0007669"/>
    <property type="project" value="UniProtKB-ARBA"/>
</dbReference>
<dbReference type="FunFam" id="3.40.50.720:FF:000084">
    <property type="entry name" value="Short-chain dehydrogenase reductase"/>
    <property type="match status" value="1"/>
</dbReference>
<dbReference type="RefSeq" id="WP_130842282.1">
    <property type="nucleotide sequence ID" value="NZ_SIJL01000011.1"/>
</dbReference>
<keyword evidence="2" id="KW-0560">Oxidoreductase</keyword>
<reference evidence="2 3" key="1">
    <citation type="submission" date="2019-02" db="EMBL/GenBank/DDBJ databases">
        <title>Thermus sp. a novel from hot spring.</title>
        <authorList>
            <person name="Zhao Z."/>
        </authorList>
    </citation>
    <scope>NUCLEOTIDE SEQUENCE [LARGE SCALE GENOMIC DNA]</scope>
    <source>
        <strain evidence="2 3">CFH 72773T</strain>
    </source>
</reference>
<name>A0A4Q9B0B3_9DEIN</name>
<dbReference type="PANTHER" id="PTHR42879:SF2">
    <property type="entry name" value="3-OXOACYL-[ACYL-CARRIER-PROTEIN] REDUCTASE FABG"/>
    <property type="match status" value="1"/>
</dbReference>
<dbReference type="GO" id="GO:0047936">
    <property type="term" value="F:glucose 1-dehydrogenase [NAD(P)+] activity"/>
    <property type="evidence" value="ECO:0007669"/>
    <property type="project" value="UniProtKB-EC"/>
</dbReference>
<dbReference type="Proteomes" id="UP000292858">
    <property type="component" value="Unassembled WGS sequence"/>
</dbReference>
<dbReference type="Pfam" id="PF13561">
    <property type="entry name" value="adh_short_C2"/>
    <property type="match status" value="1"/>
</dbReference>
<dbReference type="OrthoDB" id="9803333at2"/>
<dbReference type="InterPro" id="IPR050259">
    <property type="entry name" value="SDR"/>
</dbReference>
<proteinExistence type="inferred from homology"/>
<evidence type="ECO:0000313" key="3">
    <source>
        <dbReference type="Proteomes" id="UP000292858"/>
    </source>
</evidence>